<proteinExistence type="predicted"/>
<comment type="caution">
    <text evidence="3">The sequence shown here is derived from an EMBL/GenBank/DDBJ whole genome shotgun (WGS) entry which is preliminary data.</text>
</comment>
<dbReference type="Proteomes" id="UP001595978">
    <property type="component" value="Unassembled WGS sequence"/>
</dbReference>
<feature type="signal peptide" evidence="2">
    <location>
        <begin position="1"/>
        <end position="28"/>
    </location>
</feature>
<feature type="region of interest" description="Disordered" evidence="1">
    <location>
        <begin position="25"/>
        <end position="82"/>
    </location>
</feature>
<feature type="chain" id="PRO_5046753288" description="Lipoprotein" evidence="2">
    <location>
        <begin position="29"/>
        <end position="215"/>
    </location>
</feature>
<feature type="compositionally biased region" description="Low complexity" evidence="1">
    <location>
        <begin position="51"/>
        <end position="68"/>
    </location>
</feature>
<keyword evidence="2" id="KW-0732">Signal</keyword>
<evidence type="ECO:0000256" key="2">
    <source>
        <dbReference type="SAM" id="SignalP"/>
    </source>
</evidence>
<dbReference type="PROSITE" id="PS51257">
    <property type="entry name" value="PROKAR_LIPOPROTEIN"/>
    <property type="match status" value="1"/>
</dbReference>
<evidence type="ECO:0008006" key="5">
    <source>
        <dbReference type="Google" id="ProtNLM"/>
    </source>
</evidence>
<feature type="compositionally biased region" description="Polar residues" evidence="1">
    <location>
        <begin position="69"/>
        <end position="80"/>
    </location>
</feature>
<evidence type="ECO:0000313" key="4">
    <source>
        <dbReference type="Proteomes" id="UP001595978"/>
    </source>
</evidence>
<keyword evidence="4" id="KW-1185">Reference proteome</keyword>
<dbReference type="EMBL" id="JBHSNQ010000191">
    <property type="protein sequence ID" value="MFC5543165.1"/>
    <property type="molecule type" value="Genomic_DNA"/>
</dbReference>
<dbReference type="RefSeq" id="WP_342581069.1">
    <property type="nucleotide sequence ID" value="NZ_JBHSNQ010000191.1"/>
</dbReference>
<evidence type="ECO:0000256" key="1">
    <source>
        <dbReference type="SAM" id="MobiDB-lite"/>
    </source>
</evidence>
<reference evidence="4" key="1">
    <citation type="journal article" date="2019" name="Int. J. Syst. Evol. Microbiol.">
        <title>The Global Catalogue of Microorganisms (GCM) 10K type strain sequencing project: providing services to taxonomists for standard genome sequencing and annotation.</title>
        <authorList>
            <consortium name="The Broad Institute Genomics Platform"/>
            <consortium name="The Broad Institute Genome Sequencing Center for Infectious Disease"/>
            <person name="Wu L."/>
            <person name="Ma J."/>
        </authorList>
    </citation>
    <scope>NUCLEOTIDE SEQUENCE [LARGE SCALE GENOMIC DNA]</scope>
    <source>
        <strain evidence="4">CCUG 56331</strain>
    </source>
</reference>
<protein>
    <recommendedName>
        <fullName evidence="5">Lipoprotein</fullName>
    </recommendedName>
</protein>
<evidence type="ECO:0000313" key="3">
    <source>
        <dbReference type="EMBL" id="MFC5543165.1"/>
    </source>
</evidence>
<gene>
    <name evidence="3" type="ORF">ACFPOH_15760</name>
</gene>
<organism evidence="3 4">
    <name type="scientific">Ureibacillus suwonensis</name>
    <dbReference type="NCBI Taxonomy" id="313007"/>
    <lineage>
        <taxon>Bacteria</taxon>
        <taxon>Bacillati</taxon>
        <taxon>Bacillota</taxon>
        <taxon>Bacilli</taxon>
        <taxon>Bacillales</taxon>
        <taxon>Caryophanaceae</taxon>
        <taxon>Ureibacillus</taxon>
    </lineage>
</organism>
<name>A0ABW0RIG2_9BACL</name>
<accession>A0ABW0RIG2</accession>
<feature type="compositionally biased region" description="Acidic residues" evidence="1">
    <location>
        <begin position="26"/>
        <end position="48"/>
    </location>
</feature>
<sequence length="215" mass="24444">MKKLQLLFTSLLLILLLAACGTAEDQNAEPDNTDQETEEETNNIEDESAKENGTQQEENANQNENQIQYTSNNETRTAETANVEEDLYTIQIMEGYELTKEEPGKELLFLQDNDAINMRIEVMPKEEADYDNLVKNTQEMMAAISDYEPFDISEAVKSHPEISNSIAYIATIENDEVVGIVYEKGNLLVRLTVYDQKDYDLKDALIKMGLTIKEK</sequence>